<dbReference type="InterPro" id="IPR051044">
    <property type="entry name" value="MAG_DAG_Lipase"/>
</dbReference>
<dbReference type="InParanoid" id="A0A507B5Y5"/>
<dbReference type="OrthoDB" id="10249433at2759"/>
<feature type="domain" description="Serine aminopeptidase S33" evidence="2">
    <location>
        <begin position="26"/>
        <end position="274"/>
    </location>
</feature>
<evidence type="ECO:0000313" key="4">
    <source>
        <dbReference type="Proteomes" id="UP000319257"/>
    </source>
</evidence>
<dbReference type="EMBL" id="SKBQ01000023">
    <property type="protein sequence ID" value="TPX15177.1"/>
    <property type="molecule type" value="Genomic_DNA"/>
</dbReference>
<dbReference type="FunCoup" id="A0A507B5Y5">
    <property type="interactions" value="386"/>
</dbReference>
<dbReference type="RefSeq" id="XP_030996888.1">
    <property type="nucleotide sequence ID" value="XM_031139178.1"/>
</dbReference>
<comment type="caution">
    <text evidence="3">The sequence shown here is derived from an EMBL/GenBank/DDBJ whole genome shotgun (WGS) entry which is preliminary data.</text>
</comment>
<accession>A0A507B5Y5</accession>
<evidence type="ECO:0000259" key="2">
    <source>
        <dbReference type="Pfam" id="PF12146"/>
    </source>
</evidence>
<feature type="region of interest" description="Disordered" evidence="1">
    <location>
        <begin position="331"/>
        <end position="355"/>
    </location>
</feature>
<dbReference type="Pfam" id="PF12146">
    <property type="entry name" value="Hydrolase_4"/>
    <property type="match status" value="1"/>
</dbReference>
<gene>
    <name evidence="3" type="ORF">E0L32_004735</name>
</gene>
<proteinExistence type="predicted"/>
<dbReference type="PANTHER" id="PTHR11614">
    <property type="entry name" value="PHOSPHOLIPASE-RELATED"/>
    <property type="match status" value="1"/>
</dbReference>
<feature type="compositionally biased region" description="Basic and acidic residues" evidence="1">
    <location>
        <begin position="331"/>
        <end position="344"/>
    </location>
</feature>
<dbReference type="Gene3D" id="3.40.50.1820">
    <property type="entry name" value="alpha/beta hydrolase"/>
    <property type="match status" value="1"/>
</dbReference>
<dbReference type="AlphaFoldDB" id="A0A507B5Y5"/>
<evidence type="ECO:0000313" key="3">
    <source>
        <dbReference type="EMBL" id="TPX15177.1"/>
    </source>
</evidence>
<dbReference type="SUPFAM" id="SSF53474">
    <property type="entry name" value="alpha/beta-Hydrolases"/>
    <property type="match status" value="1"/>
</dbReference>
<dbReference type="InterPro" id="IPR022742">
    <property type="entry name" value="Hydrolase_4"/>
</dbReference>
<name>A0A507B5Y5_9PEZI</name>
<dbReference type="InterPro" id="IPR029058">
    <property type="entry name" value="AB_hydrolase_fold"/>
</dbReference>
<dbReference type="GeneID" id="41972182"/>
<keyword evidence="4" id="KW-1185">Reference proteome</keyword>
<protein>
    <recommendedName>
        <fullName evidence="2">Serine aminopeptidase S33 domain-containing protein</fullName>
    </recommendedName>
</protein>
<sequence>MVKEVEGTYKVEGLDLYTKSWLPDSDPVAKLLIVHGFSDHSGNYHEMAVWLAERGIAVHSFDQRGWGRNVKRSADRGLCGGTDKVMGEIAGFIRSHLPAAPNCPVFVMGHSMGGGNVAWLCTDPALEEDVLKQVRGFMLNAPFIDFPPETRPGTVKVVLGRLAARLLPHQHLKHIIPLEMMTHDAQRVQQFRDDKLCHDTGTLESMAALLDRHLILAPGKVLVRPGVRSLWLGHGTEDVGADYGAAKRWFEMQTAVQDKTFKTYEGWYHVLHCEVGKEEFFADVRDWILARCGDGAAAAAQSEAVRKEEEGKPVEVVESAEAKKVLAEEAKEEADAVKDAEVVGKADSAASGSKL</sequence>
<reference evidence="3 4" key="1">
    <citation type="submission" date="2019-06" db="EMBL/GenBank/DDBJ databases">
        <title>Draft genome sequence of the filamentous fungus Phialemoniopsis curvata isolated from diesel fuel.</title>
        <authorList>
            <person name="Varaljay V.A."/>
            <person name="Lyon W.J."/>
            <person name="Crouch A.L."/>
            <person name="Drake C.E."/>
            <person name="Hollomon J.M."/>
            <person name="Nadeau L.J."/>
            <person name="Nunn H.S."/>
            <person name="Stevenson B.S."/>
            <person name="Bojanowski C.L."/>
            <person name="Crookes-Goodson W.J."/>
        </authorList>
    </citation>
    <scope>NUCLEOTIDE SEQUENCE [LARGE SCALE GENOMIC DNA]</scope>
    <source>
        <strain evidence="3 4">D216</strain>
    </source>
</reference>
<dbReference type="STRING" id="1093900.A0A507B5Y5"/>
<evidence type="ECO:0000256" key="1">
    <source>
        <dbReference type="SAM" id="MobiDB-lite"/>
    </source>
</evidence>
<organism evidence="3 4">
    <name type="scientific">Thyridium curvatum</name>
    <dbReference type="NCBI Taxonomy" id="1093900"/>
    <lineage>
        <taxon>Eukaryota</taxon>
        <taxon>Fungi</taxon>
        <taxon>Dikarya</taxon>
        <taxon>Ascomycota</taxon>
        <taxon>Pezizomycotina</taxon>
        <taxon>Sordariomycetes</taxon>
        <taxon>Sordariomycetidae</taxon>
        <taxon>Thyridiales</taxon>
        <taxon>Thyridiaceae</taxon>
        <taxon>Thyridium</taxon>
    </lineage>
</organism>
<dbReference type="Proteomes" id="UP000319257">
    <property type="component" value="Unassembled WGS sequence"/>
</dbReference>